<feature type="transmembrane region" description="Helical" evidence="1">
    <location>
        <begin position="54"/>
        <end position="74"/>
    </location>
</feature>
<feature type="transmembrane region" description="Helical" evidence="1">
    <location>
        <begin position="94"/>
        <end position="115"/>
    </location>
</feature>
<keyword evidence="1" id="KW-1133">Transmembrane helix</keyword>
<sequence>MLLLSGFLGNAYALNLAPGLSVSGGNLCYGAFMMTSVLFFLLERDVFILRRVIRLVVVVDLFNIAFSFLASTALSDPAATNPHATPAALFQQSIPLIVLGGVLIVSELFGLLFWFERVKRWRLSAPLAGAAYLAGFVAMLCLDGIVFPLVAFGVSPEIVAAVFGGLGGKVLTAAAFSLPLVAFMTFWRRQFVDYLEADVFTWRVLLATSRDLIRELTENDRARGGGLVRP</sequence>
<feature type="domain" description="Vitamin uptake-like sensor" evidence="2">
    <location>
        <begin position="4"/>
        <end position="184"/>
    </location>
</feature>
<dbReference type="AlphaFoldDB" id="A0A1D9MC24"/>
<dbReference type="RefSeq" id="WP_071166138.1">
    <property type="nucleotide sequence ID" value="NZ_CP017781.1"/>
</dbReference>
<dbReference type="Pfam" id="PF20973">
    <property type="entry name" value="VUPS"/>
    <property type="match status" value="1"/>
</dbReference>
<protein>
    <recommendedName>
        <fullName evidence="2">Vitamin uptake-like sensor domain-containing protein</fullName>
    </recommendedName>
</protein>
<accession>A0A1D9MC24</accession>
<reference evidence="3 4" key="1">
    <citation type="submission" date="2016-10" db="EMBL/GenBank/DDBJ databases">
        <title>Rhodobacter sp. LPB0142, isolated from sea water.</title>
        <authorList>
            <person name="Kim E."/>
            <person name="Yi H."/>
        </authorList>
    </citation>
    <scope>NUCLEOTIDE SEQUENCE [LARGE SCALE GENOMIC DNA]</scope>
    <source>
        <strain evidence="3 4">LPB0142</strain>
    </source>
</reference>
<feature type="transmembrane region" description="Helical" evidence="1">
    <location>
        <begin position="23"/>
        <end position="42"/>
    </location>
</feature>
<name>A0A1D9MC24_9RHOB</name>
<dbReference type="EMBL" id="CP017781">
    <property type="protein sequence ID" value="AOZ69381.1"/>
    <property type="molecule type" value="Genomic_DNA"/>
</dbReference>
<feature type="transmembrane region" description="Helical" evidence="1">
    <location>
        <begin position="158"/>
        <end position="181"/>
    </location>
</feature>
<dbReference type="KEGG" id="rhp:LPB142_08705"/>
<keyword evidence="1" id="KW-0472">Membrane</keyword>
<dbReference type="STRING" id="1850250.LPB142_08705"/>
<evidence type="ECO:0000256" key="1">
    <source>
        <dbReference type="SAM" id="Phobius"/>
    </source>
</evidence>
<gene>
    <name evidence="3" type="ORF">LPB142_08705</name>
</gene>
<evidence type="ECO:0000259" key="2">
    <source>
        <dbReference type="Pfam" id="PF20973"/>
    </source>
</evidence>
<dbReference type="InterPro" id="IPR048533">
    <property type="entry name" value="VUPS"/>
</dbReference>
<proteinExistence type="predicted"/>
<keyword evidence="1" id="KW-0812">Transmembrane</keyword>
<organism evidence="3 4">
    <name type="scientific">Rhodobacter xanthinilyticus</name>
    <dbReference type="NCBI Taxonomy" id="1850250"/>
    <lineage>
        <taxon>Bacteria</taxon>
        <taxon>Pseudomonadati</taxon>
        <taxon>Pseudomonadota</taxon>
        <taxon>Alphaproteobacteria</taxon>
        <taxon>Rhodobacterales</taxon>
        <taxon>Rhodobacter group</taxon>
        <taxon>Rhodobacter</taxon>
    </lineage>
</organism>
<evidence type="ECO:0000313" key="4">
    <source>
        <dbReference type="Proteomes" id="UP000176562"/>
    </source>
</evidence>
<feature type="transmembrane region" description="Helical" evidence="1">
    <location>
        <begin position="127"/>
        <end position="152"/>
    </location>
</feature>
<keyword evidence="4" id="KW-1185">Reference proteome</keyword>
<dbReference type="Proteomes" id="UP000176562">
    <property type="component" value="Chromosome"/>
</dbReference>
<evidence type="ECO:0000313" key="3">
    <source>
        <dbReference type="EMBL" id="AOZ69381.1"/>
    </source>
</evidence>